<evidence type="ECO:0000313" key="2">
    <source>
        <dbReference type="EMBL" id="GHD53717.1"/>
    </source>
</evidence>
<dbReference type="SUPFAM" id="SSF55729">
    <property type="entry name" value="Acyl-CoA N-acyltransferases (Nat)"/>
    <property type="match status" value="1"/>
</dbReference>
<name>A0A918XT02_9PROT</name>
<accession>A0A918XT02</accession>
<feature type="domain" description="N-acetyltransferase" evidence="1">
    <location>
        <begin position="8"/>
        <end position="151"/>
    </location>
</feature>
<dbReference type="InterPro" id="IPR000182">
    <property type="entry name" value="GNAT_dom"/>
</dbReference>
<dbReference type="CDD" id="cd04301">
    <property type="entry name" value="NAT_SF"/>
    <property type="match status" value="1"/>
</dbReference>
<reference evidence="2" key="1">
    <citation type="journal article" date="2014" name="Int. J. Syst. Evol. Microbiol.">
        <title>Complete genome sequence of Corynebacterium casei LMG S-19264T (=DSM 44701T), isolated from a smear-ripened cheese.</title>
        <authorList>
            <consortium name="US DOE Joint Genome Institute (JGI-PGF)"/>
            <person name="Walter F."/>
            <person name="Albersmeier A."/>
            <person name="Kalinowski J."/>
            <person name="Ruckert C."/>
        </authorList>
    </citation>
    <scope>NUCLEOTIDE SEQUENCE</scope>
    <source>
        <strain evidence="2">KCTC 42651</strain>
    </source>
</reference>
<evidence type="ECO:0000313" key="3">
    <source>
        <dbReference type="Proteomes" id="UP000630353"/>
    </source>
</evidence>
<dbReference type="GO" id="GO:0016747">
    <property type="term" value="F:acyltransferase activity, transferring groups other than amino-acyl groups"/>
    <property type="evidence" value="ECO:0007669"/>
    <property type="project" value="InterPro"/>
</dbReference>
<dbReference type="InterPro" id="IPR016181">
    <property type="entry name" value="Acyl_CoA_acyltransferase"/>
</dbReference>
<keyword evidence="3" id="KW-1185">Reference proteome</keyword>
<protein>
    <submittedName>
        <fullName evidence="2">N-acetyltransferase</fullName>
    </submittedName>
</protein>
<dbReference type="EMBL" id="BMZS01000007">
    <property type="protein sequence ID" value="GHD53717.1"/>
    <property type="molecule type" value="Genomic_DNA"/>
</dbReference>
<dbReference type="Proteomes" id="UP000630353">
    <property type="component" value="Unassembled WGS sequence"/>
</dbReference>
<gene>
    <name evidence="2" type="ORF">GCM10017083_30400</name>
</gene>
<dbReference type="PROSITE" id="PS51186">
    <property type="entry name" value="GNAT"/>
    <property type="match status" value="1"/>
</dbReference>
<comment type="caution">
    <text evidence="2">The sequence shown here is derived from an EMBL/GenBank/DDBJ whole genome shotgun (WGS) entry which is preliminary data.</text>
</comment>
<reference evidence="2" key="2">
    <citation type="submission" date="2020-09" db="EMBL/GenBank/DDBJ databases">
        <authorList>
            <person name="Sun Q."/>
            <person name="Kim S."/>
        </authorList>
    </citation>
    <scope>NUCLEOTIDE SEQUENCE</scope>
    <source>
        <strain evidence="2">KCTC 42651</strain>
    </source>
</reference>
<dbReference type="Gene3D" id="3.40.630.30">
    <property type="match status" value="1"/>
</dbReference>
<dbReference type="AlphaFoldDB" id="A0A918XT02"/>
<evidence type="ECO:0000259" key="1">
    <source>
        <dbReference type="PROSITE" id="PS51186"/>
    </source>
</evidence>
<organism evidence="2 3">
    <name type="scientific">Thalassobaculum fulvum</name>
    <dbReference type="NCBI Taxonomy" id="1633335"/>
    <lineage>
        <taxon>Bacteria</taxon>
        <taxon>Pseudomonadati</taxon>
        <taxon>Pseudomonadota</taxon>
        <taxon>Alphaproteobacteria</taxon>
        <taxon>Rhodospirillales</taxon>
        <taxon>Thalassobaculaceae</taxon>
        <taxon>Thalassobaculum</taxon>
    </lineage>
</organism>
<proteinExistence type="predicted"/>
<dbReference type="RefSeq" id="WP_189991080.1">
    <property type="nucleotide sequence ID" value="NZ_BMZS01000007.1"/>
</dbReference>
<sequence>MTAATATIDFQPATEDDFERLLDLRIRVLRPHLERVGRFDPERARRYFRAGYDPTHLRLILVDGGFAGCVALKPAGDGLELEHFYLDDAMQGRGVGGAVLARLTGEADAAGLPIRLGVLKGSPAARLYRRHGFVWTHDEPYDDYYLRSPGGDDTRP</sequence>
<dbReference type="Pfam" id="PF13508">
    <property type="entry name" value="Acetyltransf_7"/>
    <property type="match status" value="1"/>
</dbReference>